<dbReference type="Proteomes" id="UP000070598">
    <property type="component" value="Unassembled WGS sequence"/>
</dbReference>
<evidence type="ECO:0000256" key="3">
    <source>
        <dbReference type="ARBA" id="ARBA00022692"/>
    </source>
</evidence>
<comment type="subcellular location">
    <subcellularLocation>
        <location evidence="1">Membrane</location>
        <topology evidence="1">Multi-pass membrane protein</topology>
    </subcellularLocation>
</comment>
<evidence type="ECO:0000313" key="8">
    <source>
        <dbReference type="EMBL" id="KWX03048.1"/>
    </source>
</evidence>
<feature type="transmembrane region" description="Helical" evidence="6">
    <location>
        <begin position="217"/>
        <end position="236"/>
    </location>
</feature>
<evidence type="ECO:0000313" key="11">
    <source>
        <dbReference type="Proteomes" id="UP000070598"/>
    </source>
</evidence>
<accession>A0A132MYS2</accession>
<feature type="transmembrane region" description="Helical" evidence="6">
    <location>
        <begin position="186"/>
        <end position="205"/>
    </location>
</feature>
<dbReference type="PIRSF" id="PIRSF006060">
    <property type="entry name" value="AA_transporter"/>
    <property type="match status" value="1"/>
</dbReference>
<dbReference type="PANTHER" id="PTHR43243:SF4">
    <property type="entry name" value="CATIONIC AMINO ACID TRANSPORTER 4"/>
    <property type="match status" value="1"/>
</dbReference>
<feature type="transmembrane region" description="Helical" evidence="6">
    <location>
        <begin position="356"/>
        <end position="375"/>
    </location>
</feature>
<feature type="transmembrane region" description="Helical" evidence="6">
    <location>
        <begin position="436"/>
        <end position="453"/>
    </location>
</feature>
<dbReference type="Pfam" id="PF13520">
    <property type="entry name" value="AA_permease_2"/>
    <property type="match status" value="1"/>
</dbReference>
<reference evidence="10" key="3">
    <citation type="submission" date="2015-04" db="EMBL/GenBank/DDBJ databases">
        <title>Physiological reanalysis, assessment of diazotrophy, and genome sequences of multiple isolates of Streptomyces thermoautotrophicus.</title>
        <authorList>
            <person name="MacKellar D.C."/>
            <person name="Lieber L."/>
            <person name="Norman J."/>
            <person name="Bolger A."/>
            <person name="Tobin C."/>
            <person name="Murray J.W."/>
            <person name="Chang R."/>
            <person name="Ford T."/>
            <person name="Nguyen P.Q."/>
            <person name="Woodward J."/>
            <person name="Permingeat H."/>
            <person name="Joshi N.S."/>
            <person name="Silver P.A."/>
            <person name="Usadel B."/>
            <person name="Rutherford A.W."/>
            <person name="Friesen M."/>
            <person name="Prell J."/>
        </authorList>
    </citation>
    <scope>NUCLEOTIDE SEQUENCE [LARGE SCALE GENOMIC DNA]</scope>
    <source>
        <strain evidence="10">H1</strain>
    </source>
</reference>
<keyword evidence="2" id="KW-0813">Transport</keyword>
<keyword evidence="4 6" id="KW-1133">Transmembrane helix</keyword>
<gene>
    <name evidence="8" type="ORF">LI90_4098</name>
    <name evidence="7" type="ORF">TH66_22090</name>
    <name evidence="9" type="ORF">TR74_11885</name>
</gene>
<feature type="transmembrane region" description="Helical" evidence="6">
    <location>
        <begin position="411"/>
        <end position="430"/>
    </location>
</feature>
<evidence type="ECO:0000256" key="1">
    <source>
        <dbReference type="ARBA" id="ARBA00004141"/>
    </source>
</evidence>
<evidence type="ECO:0000313" key="10">
    <source>
        <dbReference type="Proteomes" id="UP000070188"/>
    </source>
</evidence>
<comment type="caution">
    <text evidence="8">The sequence shown here is derived from an EMBL/GenBank/DDBJ whole genome shotgun (WGS) entry which is preliminary data.</text>
</comment>
<reference evidence="7 12" key="1">
    <citation type="submission" date="2015-02" db="EMBL/GenBank/DDBJ databases">
        <title>Physiological reanalysis, assessment of diazotrophy, and genome sequences of multiple isolates of Streptomyces thermoautotrophicus.</title>
        <authorList>
            <person name="MacKellar D.C."/>
            <person name="Lieber L."/>
            <person name="Norman J."/>
            <person name="Bolger A."/>
            <person name="Tobin C."/>
            <person name="Murray J.W."/>
            <person name="Prell J."/>
        </authorList>
    </citation>
    <scope>NUCLEOTIDE SEQUENCE [LARGE SCALE GENOMIC DNA]</scope>
    <source>
        <strain evidence="7 12">UBT1</strain>
    </source>
</reference>
<dbReference type="EMBL" id="JYIK01000896">
    <property type="protein sequence ID" value="KWX09058.1"/>
    <property type="molecule type" value="Genomic_DNA"/>
</dbReference>
<keyword evidence="10" id="KW-1185">Reference proteome</keyword>
<dbReference type="GO" id="GO:0015171">
    <property type="term" value="F:amino acid transmembrane transporter activity"/>
    <property type="evidence" value="ECO:0007669"/>
    <property type="project" value="TreeGrafter"/>
</dbReference>
<dbReference type="InterPro" id="IPR002293">
    <property type="entry name" value="AA/rel_permease1"/>
</dbReference>
<feature type="transmembrane region" description="Helical" evidence="6">
    <location>
        <begin position="381"/>
        <end position="399"/>
    </location>
</feature>
<feature type="transmembrane region" description="Helical" evidence="6">
    <location>
        <begin position="92"/>
        <end position="109"/>
    </location>
</feature>
<evidence type="ECO:0000256" key="4">
    <source>
        <dbReference type="ARBA" id="ARBA00022989"/>
    </source>
</evidence>
<evidence type="ECO:0000256" key="6">
    <source>
        <dbReference type="SAM" id="Phobius"/>
    </source>
</evidence>
<feature type="transmembrane region" description="Helical" evidence="6">
    <location>
        <begin position="301"/>
        <end position="324"/>
    </location>
</feature>
<keyword evidence="5 6" id="KW-0472">Membrane</keyword>
<dbReference type="EMBL" id="JYIJ01000019">
    <property type="protein sequence ID" value="KWW98018.1"/>
    <property type="molecule type" value="Genomic_DNA"/>
</dbReference>
<dbReference type="RefSeq" id="WP_066890417.1">
    <property type="nucleotide sequence ID" value="NZ_JYIJ01000019.1"/>
</dbReference>
<dbReference type="AlphaFoldDB" id="A0A132MYS2"/>
<evidence type="ECO:0000256" key="5">
    <source>
        <dbReference type="ARBA" id="ARBA00023136"/>
    </source>
</evidence>
<dbReference type="STRING" id="1469144.LI90_4098"/>
<feature type="transmembrane region" description="Helical" evidence="6">
    <location>
        <begin position="60"/>
        <end position="86"/>
    </location>
</feature>
<keyword evidence="3 6" id="KW-0812">Transmembrane</keyword>
<evidence type="ECO:0000313" key="9">
    <source>
        <dbReference type="EMBL" id="KWX09058.1"/>
    </source>
</evidence>
<reference evidence="11" key="2">
    <citation type="submission" date="2015-02" db="EMBL/GenBank/DDBJ databases">
        <title>Physiological reanalysis, assessment of diazotrophy, and genome sequences of multiple isolates of Streptomyces thermoautotrophicus.</title>
        <authorList>
            <person name="MacKellar D.C."/>
            <person name="Lieber L."/>
            <person name="Norman J."/>
            <person name="Bolger A."/>
            <person name="Tobin C."/>
            <person name="Murray J.W."/>
            <person name="Friesen M."/>
            <person name="Prell J."/>
        </authorList>
    </citation>
    <scope>NUCLEOTIDE SEQUENCE [LARGE SCALE GENOMIC DNA]</scope>
    <source>
        <strain evidence="11">UBT1</strain>
    </source>
</reference>
<feature type="transmembrane region" description="Helical" evidence="6">
    <location>
        <begin position="257"/>
        <end position="281"/>
    </location>
</feature>
<dbReference type="PATRIC" id="fig|1469144.10.peg.4392"/>
<dbReference type="Proteomes" id="UP000070659">
    <property type="component" value="Unassembled WGS sequence"/>
</dbReference>
<evidence type="ECO:0000313" key="12">
    <source>
        <dbReference type="Proteomes" id="UP000070659"/>
    </source>
</evidence>
<dbReference type="EMBL" id="LAXD01000001">
    <property type="protein sequence ID" value="KWX03048.1"/>
    <property type="molecule type" value="Genomic_DNA"/>
</dbReference>
<feature type="transmembrane region" description="Helical" evidence="6">
    <location>
        <begin position="155"/>
        <end position="174"/>
    </location>
</feature>
<proteinExistence type="predicted"/>
<evidence type="ECO:0000313" key="7">
    <source>
        <dbReference type="EMBL" id="KWW98018.1"/>
    </source>
</evidence>
<feature type="transmembrane region" description="Helical" evidence="6">
    <location>
        <begin position="29"/>
        <end position="48"/>
    </location>
</feature>
<name>A0A132MYS2_9ACTN</name>
<dbReference type="GO" id="GO:0016020">
    <property type="term" value="C:membrane"/>
    <property type="evidence" value="ECO:0007669"/>
    <property type="project" value="UniProtKB-SubCell"/>
</dbReference>
<organism evidence="8 10">
    <name type="scientific">Carbonactinospora thermoautotrophica</name>
    <dbReference type="NCBI Taxonomy" id="1469144"/>
    <lineage>
        <taxon>Bacteria</taxon>
        <taxon>Bacillati</taxon>
        <taxon>Actinomycetota</taxon>
        <taxon>Actinomycetes</taxon>
        <taxon>Kitasatosporales</taxon>
        <taxon>Carbonactinosporaceae</taxon>
        <taxon>Carbonactinospora</taxon>
    </lineage>
</organism>
<sequence>MNGLFRTKSLDALQADPTVRTGLRRTLGLWQLTAIGIGGIIGVGIFVLTGQAAATKAGPAVAISFVIAGIASAAAALCYAEFAGMIPVAGSAYTYGYAVLGELVAWIIGWDLLLEYTVVVAVVAIGLGGYVNALLDAFDLQVPAWMQGAPGTGEGRVVNLFAVLICLFVAWLLARGIKESARLNNVMVVIKLAVVVLIITVGAFYVNPDNLTPFAPFGISGIFAGAGLVFFAVYGYDTLTTAAEEAVNPQRDLPRAVLLSLLVSMTAYIGMSLVLTGMAPYQTLNVDAPVAKVFVDVGLPVMSQIISVAAIAGITSVLLAFALAGARIWFAMSRDGLLPIWFARVHPTHRTPYRPTWIIGVVTAVVAGFTPIAVVAELANIGTLVAFIIVCTSVLVLRYRRPDARRGFRAPALVAVAPLGVVSSVVLIAVLDPLTWVRFLIWMLLGLVVYFAYGRRHSRVAVEPGVPAAPEEA</sequence>
<reference evidence="8" key="4">
    <citation type="submission" date="2015-04" db="EMBL/GenBank/DDBJ databases">
        <title>Physiological reanalysis, assessment of diazotrophy, and genome sequences of multiple isolates of Streptomyces thermoautotrophicus.</title>
        <authorList>
            <person name="MacKellar D.C."/>
            <person name="Lieber L."/>
            <person name="Norman J."/>
            <person name="Bolger A."/>
            <person name="Tobin C."/>
            <person name="Murray J.W."/>
            <person name="Woodward J."/>
            <person name="Friesen M."/>
            <person name="Prell J."/>
        </authorList>
    </citation>
    <scope>NUCLEOTIDE SEQUENCE [LARGE SCALE GENOMIC DNA]</scope>
    <source>
        <strain evidence="8">H1</strain>
    </source>
</reference>
<dbReference type="Gene3D" id="1.20.1740.10">
    <property type="entry name" value="Amino acid/polyamine transporter I"/>
    <property type="match status" value="1"/>
</dbReference>
<protein>
    <submittedName>
        <fullName evidence="7 8">Amino acid permease</fullName>
    </submittedName>
</protein>
<feature type="transmembrane region" description="Helical" evidence="6">
    <location>
        <begin position="116"/>
        <end position="135"/>
    </location>
</feature>
<dbReference type="Proteomes" id="UP000070188">
    <property type="component" value="Unassembled WGS sequence"/>
</dbReference>
<evidence type="ECO:0000256" key="2">
    <source>
        <dbReference type="ARBA" id="ARBA00022448"/>
    </source>
</evidence>
<dbReference type="OrthoDB" id="9762947at2"/>
<dbReference type="PANTHER" id="PTHR43243">
    <property type="entry name" value="INNER MEMBRANE TRANSPORTER YGJI-RELATED"/>
    <property type="match status" value="1"/>
</dbReference>